<evidence type="ECO:0000313" key="7">
    <source>
        <dbReference type="EMBL" id="CCK78257.1"/>
    </source>
</evidence>
<feature type="signal peptide" evidence="5">
    <location>
        <begin position="1"/>
        <end position="22"/>
    </location>
</feature>
<dbReference type="GO" id="GO:0009279">
    <property type="term" value="C:cell outer membrane"/>
    <property type="evidence" value="ECO:0007669"/>
    <property type="project" value="UniProtKB-SubCell"/>
</dbReference>
<dbReference type="PATRIC" id="fig|651182.5.peg.104"/>
<dbReference type="PRINTS" id="PR01021">
    <property type="entry name" value="OMPADOMAIN"/>
</dbReference>
<dbReference type="PANTHER" id="PTHR30329:SF21">
    <property type="entry name" value="LIPOPROTEIN YIAD-RELATED"/>
    <property type="match status" value="1"/>
</dbReference>
<dbReference type="PANTHER" id="PTHR30329">
    <property type="entry name" value="STATOR ELEMENT OF FLAGELLAR MOTOR COMPLEX"/>
    <property type="match status" value="1"/>
</dbReference>
<evidence type="ECO:0000256" key="4">
    <source>
        <dbReference type="PROSITE-ProRule" id="PRU00473"/>
    </source>
</evidence>
<evidence type="ECO:0000256" key="5">
    <source>
        <dbReference type="SAM" id="SignalP"/>
    </source>
</evidence>
<protein>
    <submittedName>
        <fullName evidence="7">Predicted outer membrane protein A</fullName>
    </submittedName>
</protein>
<keyword evidence="3" id="KW-0998">Cell outer membrane</keyword>
<dbReference type="Pfam" id="PF00691">
    <property type="entry name" value="OmpA"/>
    <property type="match status" value="1"/>
</dbReference>
<dbReference type="Gene3D" id="3.30.1330.60">
    <property type="entry name" value="OmpA-like domain"/>
    <property type="match status" value="1"/>
</dbReference>
<feature type="domain" description="OmpA-like" evidence="6">
    <location>
        <begin position="74"/>
        <end position="193"/>
    </location>
</feature>
<proteinExistence type="predicted"/>
<dbReference type="CDD" id="cd07185">
    <property type="entry name" value="OmpA_C-like"/>
    <property type="match status" value="1"/>
</dbReference>
<dbReference type="RefSeq" id="WP_014955615.1">
    <property type="nucleotide sequence ID" value="NC_018645.1"/>
</dbReference>
<dbReference type="SUPFAM" id="SSF103088">
    <property type="entry name" value="OmpA-like"/>
    <property type="match status" value="1"/>
</dbReference>
<name>K0NGX6_DESTT</name>
<dbReference type="PROSITE" id="PS51123">
    <property type="entry name" value="OMPA_2"/>
    <property type="match status" value="1"/>
</dbReference>
<comment type="subcellular location">
    <subcellularLocation>
        <location evidence="1">Cell outer membrane</location>
    </subcellularLocation>
</comment>
<accession>K0NGX6</accession>
<dbReference type="Proteomes" id="UP000007347">
    <property type="component" value="Chromosome"/>
</dbReference>
<dbReference type="InterPro" id="IPR006664">
    <property type="entry name" value="OMP_bac"/>
</dbReference>
<dbReference type="EMBL" id="FO203503">
    <property type="protein sequence ID" value="CCK78257.1"/>
    <property type="molecule type" value="Genomic_DNA"/>
</dbReference>
<dbReference type="OrthoDB" id="5422390at2"/>
<dbReference type="InterPro" id="IPR006665">
    <property type="entry name" value="OmpA-like"/>
</dbReference>
<keyword evidence="8" id="KW-1185">Reference proteome</keyword>
<dbReference type="AlphaFoldDB" id="K0NGX6"/>
<gene>
    <name evidence="7" type="ordered locus">TOL2_C00870</name>
</gene>
<dbReference type="HOGENOM" id="CLU_016890_5_3_7"/>
<reference evidence="7 8" key="1">
    <citation type="journal article" date="2013" name="Environ. Microbiol.">
        <title>Complete genome, catabolic sub-proteomes and key-metabolites of Desulfobacula toluolica Tol2, a marine, aromatic compound-degrading, sulfate-reducing bacterium.</title>
        <authorList>
            <person name="Wohlbrand L."/>
            <person name="Jacob J.H."/>
            <person name="Kube M."/>
            <person name="Mussmann M."/>
            <person name="Jarling R."/>
            <person name="Beck A."/>
            <person name="Amann R."/>
            <person name="Wilkes H."/>
            <person name="Reinhardt R."/>
            <person name="Rabus R."/>
        </authorList>
    </citation>
    <scope>NUCLEOTIDE SEQUENCE [LARGE SCALE GENOMIC DNA]</scope>
    <source>
        <strain evidence="8">DSM 7467 / Tol2</strain>
    </source>
</reference>
<dbReference type="InterPro" id="IPR050330">
    <property type="entry name" value="Bact_OuterMem_StrucFunc"/>
</dbReference>
<organism evidence="7 8">
    <name type="scientific">Desulfobacula toluolica (strain DSM 7467 / Tol2)</name>
    <dbReference type="NCBI Taxonomy" id="651182"/>
    <lineage>
        <taxon>Bacteria</taxon>
        <taxon>Pseudomonadati</taxon>
        <taxon>Thermodesulfobacteriota</taxon>
        <taxon>Desulfobacteria</taxon>
        <taxon>Desulfobacterales</taxon>
        <taxon>Desulfobacteraceae</taxon>
        <taxon>Desulfobacula</taxon>
    </lineage>
</organism>
<dbReference type="STRING" id="651182.TOL2_C00870"/>
<feature type="chain" id="PRO_5003835145" evidence="5">
    <location>
        <begin position="23"/>
        <end position="193"/>
    </location>
</feature>
<evidence type="ECO:0000256" key="2">
    <source>
        <dbReference type="ARBA" id="ARBA00023136"/>
    </source>
</evidence>
<keyword evidence="2 4" id="KW-0472">Membrane</keyword>
<evidence type="ECO:0000256" key="1">
    <source>
        <dbReference type="ARBA" id="ARBA00004442"/>
    </source>
</evidence>
<evidence type="ECO:0000259" key="6">
    <source>
        <dbReference type="PROSITE" id="PS51123"/>
    </source>
</evidence>
<sequence length="193" mass="22069">MIQKTALLVWVAFLVSTSFLWADEVRFQTTSDEMVKELTRPPVKYRSFTSKKRTIAVAERINNKMEKTIVVVDENLDVPKLKIRIEFDYDSSALKKSSYTLLKEVGTALMSNAIKDKTIMINGHTDSDGTQAYNLKLSFDRADSVKAYLIAAFNLPENKLQIRGYGELLPLKPNTSTDNKQINRRVEFEIVNR</sequence>
<keyword evidence="5" id="KW-0732">Signal</keyword>
<dbReference type="KEGG" id="dto:TOL2_C00870"/>
<evidence type="ECO:0000256" key="3">
    <source>
        <dbReference type="ARBA" id="ARBA00023237"/>
    </source>
</evidence>
<dbReference type="InterPro" id="IPR036737">
    <property type="entry name" value="OmpA-like_sf"/>
</dbReference>
<evidence type="ECO:0000313" key="8">
    <source>
        <dbReference type="Proteomes" id="UP000007347"/>
    </source>
</evidence>